<dbReference type="Proteomes" id="UP000696280">
    <property type="component" value="Unassembled WGS sequence"/>
</dbReference>
<feature type="compositionally biased region" description="Polar residues" evidence="2">
    <location>
        <begin position="75"/>
        <end position="94"/>
    </location>
</feature>
<sequence>MCSGEITTYENCEHKALRITKPCQNPRDECRDRQRFKHQPAAIKMTGACLECQKRYRGPSGGPMNMNGGPAGRRTPTSPQNLNHSKSMAHMNQSYPGYPMGQMHGGGGGGPHTRPPSNPQSIISEQEREIHGLRESLEEVRSKLRDKDKENAMMRNCRPTNLVVKGNESTIIAGLLAPLDEGAAKLDYNLHRVNDGCRRLVTTPPEKMKGKDLEAWKERQMSHEIIWDNQLRDEIQKVVGEMKSQMRERLESFLNGMM</sequence>
<dbReference type="AlphaFoldDB" id="A0A9N9PR22"/>
<feature type="coiled-coil region" evidence="1">
    <location>
        <begin position="123"/>
        <end position="150"/>
    </location>
</feature>
<evidence type="ECO:0000313" key="3">
    <source>
        <dbReference type="EMBL" id="CAG8952685.1"/>
    </source>
</evidence>
<keyword evidence="1" id="KW-0175">Coiled coil</keyword>
<evidence type="ECO:0000256" key="1">
    <source>
        <dbReference type="SAM" id="Coils"/>
    </source>
</evidence>
<protein>
    <submittedName>
        <fullName evidence="3">Uncharacterized protein</fullName>
    </submittedName>
</protein>
<accession>A0A9N9PR22</accession>
<evidence type="ECO:0000256" key="2">
    <source>
        <dbReference type="SAM" id="MobiDB-lite"/>
    </source>
</evidence>
<organism evidence="3 4">
    <name type="scientific">Hymenoscyphus fraxineus</name>
    <dbReference type="NCBI Taxonomy" id="746836"/>
    <lineage>
        <taxon>Eukaryota</taxon>
        <taxon>Fungi</taxon>
        <taxon>Dikarya</taxon>
        <taxon>Ascomycota</taxon>
        <taxon>Pezizomycotina</taxon>
        <taxon>Leotiomycetes</taxon>
        <taxon>Helotiales</taxon>
        <taxon>Helotiaceae</taxon>
        <taxon>Hymenoscyphus</taxon>
    </lineage>
</organism>
<evidence type="ECO:0000313" key="4">
    <source>
        <dbReference type="Proteomes" id="UP000696280"/>
    </source>
</evidence>
<proteinExistence type="predicted"/>
<dbReference type="OrthoDB" id="10294939at2759"/>
<gene>
    <name evidence="3" type="ORF">HYFRA_00008927</name>
</gene>
<comment type="caution">
    <text evidence="3">The sequence shown here is derived from an EMBL/GenBank/DDBJ whole genome shotgun (WGS) entry which is preliminary data.</text>
</comment>
<dbReference type="EMBL" id="CAJVRL010000047">
    <property type="protein sequence ID" value="CAG8952685.1"/>
    <property type="molecule type" value="Genomic_DNA"/>
</dbReference>
<keyword evidence="4" id="KW-1185">Reference proteome</keyword>
<feature type="region of interest" description="Disordered" evidence="2">
    <location>
        <begin position="60"/>
        <end position="120"/>
    </location>
</feature>
<reference evidence="3" key="1">
    <citation type="submission" date="2021-07" db="EMBL/GenBank/DDBJ databases">
        <authorList>
            <person name="Durling M."/>
        </authorList>
    </citation>
    <scope>NUCLEOTIDE SEQUENCE</scope>
</reference>
<name>A0A9N9PR22_9HELO</name>